<dbReference type="SUPFAM" id="SSF51735">
    <property type="entry name" value="NAD(P)-binding Rossmann-fold domains"/>
    <property type="match status" value="1"/>
</dbReference>
<dbReference type="Gene3D" id="3.40.50.720">
    <property type="entry name" value="NAD(P)-binding Rossmann-like Domain"/>
    <property type="match status" value="1"/>
</dbReference>
<dbReference type="Proteomes" id="UP000552757">
    <property type="component" value="Unassembled WGS sequence"/>
</dbReference>
<dbReference type="PRINTS" id="PR00080">
    <property type="entry name" value="SDRFAMILY"/>
</dbReference>
<reference evidence="5 6" key="1">
    <citation type="submission" date="2020-08" db="EMBL/GenBank/DDBJ databases">
        <title>Genomic Encyclopedia of Type Strains, Phase IV (KMG-IV): sequencing the most valuable type-strain genomes for metagenomic binning, comparative biology and taxonomic classification.</title>
        <authorList>
            <person name="Goeker M."/>
        </authorList>
    </citation>
    <scope>NUCLEOTIDE SEQUENCE [LARGE SCALE GENOMIC DNA]</scope>
    <source>
        <strain evidence="5 6">DSM 29348</strain>
    </source>
</reference>
<protein>
    <submittedName>
        <fullName evidence="5">NAD(P)-dependent dehydrogenase (Short-subunit alcohol dehydrogenase family)</fullName>
    </submittedName>
</protein>
<dbReference type="PANTHER" id="PTHR43477">
    <property type="entry name" value="DIHYDROANTICAPSIN 7-DEHYDROGENASE"/>
    <property type="match status" value="1"/>
</dbReference>
<dbReference type="RefSeq" id="WP_183955879.1">
    <property type="nucleotide sequence ID" value="NZ_JACIEB010000005.1"/>
</dbReference>
<evidence type="ECO:0000313" key="6">
    <source>
        <dbReference type="Proteomes" id="UP000552757"/>
    </source>
</evidence>
<accession>A0A7W6DK39</accession>
<dbReference type="InterPro" id="IPR036291">
    <property type="entry name" value="NAD(P)-bd_dom_sf"/>
</dbReference>
<dbReference type="InterPro" id="IPR051122">
    <property type="entry name" value="SDR_DHRS6-like"/>
</dbReference>
<comment type="catalytic activity">
    <reaction evidence="3">
        <text>2,5-dichlorocyclohexa-2,5-dien-1,4-diol + NAD(+) = 2,5-dichlorohydroquinone + NADH + H(+)</text>
        <dbReference type="Rhea" id="RHEA:15741"/>
        <dbReference type="ChEBI" id="CHEBI:15378"/>
        <dbReference type="ChEBI" id="CHEBI:27545"/>
        <dbReference type="ChEBI" id="CHEBI:28975"/>
        <dbReference type="ChEBI" id="CHEBI:57540"/>
        <dbReference type="ChEBI" id="CHEBI:57945"/>
    </reaction>
</comment>
<comment type="similarity">
    <text evidence="1">Belongs to the short-chain dehydrogenases/reductases (SDR) family.</text>
</comment>
<evidence type="ECO:0000256" key="2">
    <source>
        <dbReference type="ARBA" id="ARBA00023002"/>
    </source>
</evidence>
<dbReference type="InterPro" id="IPR002347">
    <property type="entry name" value="SDR_fam"/>
</dbReference>
<dbReference type="SMART" id="SM00822">
    <property type="entry name" value="PKS_KR"/>
    <property type="match status" value="1"/>
</dbReference>
<dbReference type="AlphaFoldDB" id="A0A7W6DK39"/>
<evidence type="ECO:0000256" key="1">
    <source>
        <dbReference type="ARBA" id="ARBA00006484"/>
    </source>
</evidence>
<keyword evidence="6" id="KW-1185">Reference proteome</keyword>
<dbReference type="PRINTS" id="PR00081">
    <property type="entry name" value="GDHRDH"/>
</dbReference>
<dbReference type="FunFam" id="3.40.50.720:FF:000084">
    <property type="entry name" value="Short-chain dehydrogenase reductase"/>
    <property type="match status" value="1"/>
</dbReference>
<gene>
    <name evidence="5" type="ORF">GGR44_002492</name>
</gene>
<evidence type="ECO:0000256" key="3">
    <source>
        <dbReference type="ARBA" id="ARBA00051383"/>
    </source>
</evidence>
<dbReference type="EMBL" id="JACIEB010000005">
    <property type="protein sequence ID" value="MBB3982826.1"/>
    <property type="molecule type" value="Genomic_DNA"/>
</dbReference>
<comment type="caution">
    <text evidence="5">The sequence shown here is derived from an EMBL/GenBank/DDBJ whole genome shotgun (WGS) entry which is preliminary data.</text>
</comment>
<keyword evidence="2" id="KW-0560">Oxidoreductase</keyword>
<dbReference type="GO" id="GO:0016491">
    <property type="term" value="F:oxidoreductase activity"/>
    <property type="evidence" value="ECO:0007669"/>
    <property type="project" value="UniProtKB-KW"/>
</dbReference>
<organism evidence="5 6">
    <name type="scientific">Sphingobium fontiphilum</name>
    <dbReference type="NCBI Taxonomy" id="944425"/>
    <lineage>
        <taxon>Bacteria</taxon>
        <taxon>Pseudomonadati</taxon>
        <taxon>Pseudomonadota</taxon>
        <taxon>Alphaproteobacteria</taxon>
        <taxon>Sphingomonadales</taxon>
        <taxon>Sphingomonadaceae</taxon>
        <taxon>Sphingobium</taxon>
    </lineage>
</organism>
<proteinExistence type="inferred from homology"/>
<dbReference type="InterPro" id="IPR057326">
    <property type="entry name" value="KR_dom"/>
</dbReference>
<evidence type="ECO:0000259" key="4">
    <source>
        <dbReference type="SMART" id="SM00822"/>
    </source>
</evidence>
<name>A0A7W6DK39_9SPHN</name>
<sequence>MGRLTGRTCIVTGGAGGLGSATVRRLCAEDGQVVIADIMLEPAQALAEDIRASGGDAIALHVDLGDPDSIRKLIDDTLAHYGKLEVIFNNGAATQADFLNRDGAAGDMEIEVWDTTFAVNARGTMLMIKYALPALIESGSGAIINTSSGAALLGDLARTAYAASKSAVNALTLYVAAQYGKQGVTCNVISPGMVPTAPSRANQPELIRMVERHHLTPELGYPEDIAAMVALLASDEGRFVSGQILRVDGGVSKAFAHVADNRDQFEAHVANIWGGAA</sequence>
<dbReference type="Pfam" id="PF13561">
    <property type="entry name" value="adh_short_C2"/>
    <property type="match status" value="1"/>
</dbReference>
<dbReference type="PANTHER" id="PTHR43477:SF1">
    <property type="entry name" value="DIHYDROANTICAPSIN 7-DEHYDROGENASE"/>
    <property type="match status" value="1"/>
</dbReference>
<evidence type="ECO:0000313" key="5">
    <source>
        <dbReference type="EMBL" id="MBB3982826.1"/>
    </source>
</evidence>
<feature type="domain" description="Ketoreductase" evidence="4">
    <location>
        <begin position="7"/>
        <end position="192"/>
    </location>
</feature>